<accession>A0ABR1DLH1</accession>
<feature type="compositionally biased region" description="Basic and acidic residues" evidence="1">
    <location>
        <begin position="15"/>
        <end position="24"/>
    </location>
</feature>
<evidence type="ECO:0000313" key="3">
    <source>
        <dbReference type="Proteomes" id="UP001303046"/>
    </source>
</evidence>
<sequence>MPPPPLQRIPSDDETDKKEEQLPELAVEERHFPISLFGYRLAMDTNQNSNFQYLIGKFDQLEIYCDAPNETFCPRPFRCSFDMSIEEALHFPQNICTRIPGNIPRI</sequence>
<protein>
    <recommendedName>
        <fullName evidence="4">MD-2-related lipid-recognition domain-containing protein</fullName>
    </recommendedName>
</protein>
<evidence type="ECO:0000313" key="2">
    <source>
        <dbReference type="EMBL" id="KAK6751239.1"/>
    </source>
</evidence>
<organism evidence="2 3">
    <name type="scientific">Necator americanus</name>
    <name type="common">Human hookworm</name>
    <dbReference type="NCBI Taxonomy" id="51031"/>
    <lineage>
        <taxon>Eukaryota</taxon>
        <taxon>Metazoa</taxon>
        <taxon>Ecdysozoa</taxon>
        <taxon>Nematoda</taxon>
        <taxon>Chromadorea</taxon>
        <taxon>Rhabditida</taxon>
        <taxon>Rhabditina</taxon>
        <taxon>Rhabditomorpha</taxon>
        <taxon>Strongyloidea</taxon>
        <taxon>Ancylostomatidae</taxon>
        <taxon>Bunostominae</taxon>
        <taxon>Necator</taxon>
    </lineage>
</organism>
<name>A0ABR1DLH1_NECAM</name>
<keyword evidence="3" id="KW-1185">Reference proteome</keyword>
<reference evidence="2 3" key="1">
    <citation type="submission" date="2023-08" db="EMBL/GenBank/DDBJ databases">
        <title>A Necator americanus chromosomal reference genome.</title>
        <authorList>
            <person name="Ilik V."/>
            <person name="Petrzelkova K.J."/>
            <person name="Pardy F."/>
            <person name="Fuh T."/>
            <person name="Niatou-Singa F.S."/>
            <person name="Gouil Q."/>
            <person name="Baker L."/>
            <person name="Ritchie M.E."/>
            <person name="Jex A.R."/>
            <person name="Gazzola D."/>
            <person name="Li H."/>
            <person name="Toshio Fujiwara R."/>
            <person name="Zhan B."/>
            <person name="Aroian R.V."/>
            <person name="Pafco B."/>
            <person name="Schwarz E.M."/>
        </authorList>
    </citation>
    <scope>NUCLEOTIDE SEQUENCE [LARGE SCALE GENOMIC DNA]</scope>
    <source>
        <strain evidence="2 3">Aroian</strain>
        <tissue evidence="2">Whole animal</tissue>
    </source>
</reference>
<comment type="caution">
    <text evidence="2">The sequence shown here is derived from an EMBL/GenBank/DDBJ whole genome shotgun (WGS) entry which is preliminary data.</text>
</comment>
<proteinExistence type="predicted"/>
<dbReference type="Proteomes" id="UP001303046">
    <property type="component" value="Unassembled WGS sequence"/>
</dbReference>
<gene>
    <name evidence="2" type="primary">Necator_chrIV.g16221</name>
    <name evidence="2" type="ORF">RB195_002925</name>
</gene>
<evidence type="ECO:0008006" key="4">
    <source>
        <dbReference type="Google" id="ProtNLM"/>
    </source>
</evidence>
<evidence type="ECO:0000256" key="1">
    <source>
        <dbReference type="SAM" id="MobiDB-lite"/>
    </source>
</evidence>
<feature type="region of interest" description="Disordered" evidence="1">
    <location>
        <begin position="1"/>
        <end position="24"/>
    </location>
</feature>
<dbReference type="EMBL" id="JAVFWL010000004">
    <property type="protein sequence ID" value="KAK6751239.1"/>
    <property type="molecule type" value="Genomic_DNA"/>
</dbReference>